<dbReference type="GO" id="GO:0003735">
    <property type="term" value="F:structural constituent of ribosome"/>
    <property type="evidence" value="ECO:0007669"/>
    <property type="project" value="TreeGrafter"/>
</dbReference>
<dbReference type="Pfam" id="PF00829">
    <property type="entry name" value="Ribosomal_L21p"/>
    <property type="match status" value="1"/>
</dbReference>
<sequence>MANRRCLHALTRHASALFSTNLRLPSLPLPLPLSKTQPLKPFLAAHIFTTITPSTEYSPGKKKAEAVGIGYKLVGPLEPSDRVFKPYGPVFSVVQVLLFRLLVSFFIGSMANGDSIFTERLKFYEVNDKLILNKVLLLGSSTVHAVVEVHALDAKVIIFKKKRRKNYCRTKVHCQELTKLRITDIQGIEKPGKTNTGKPSKVAVAA</sequence>
<dbReference type="EMBL" id="JAXUIC010000005">
    <property type="protein sequence ID" value="KAK4589948.1"/>
    <property type="molecule type" value="Genomic_DNA"/>
</dbReference>
<evidence type="ECO:0000256" key="1">
    <source>
        <dbReference type="ARBA" id="ARBA00008563"/>
    </source>
</evidence>
<keyword evidence="4" id="KW-1185">Reference proteome</keyword>
<proteinExistence type="inferred from homology"/>
<evidence type="ECO:0000313" key="3">
    <source>
        <dbReference type="EMBL" id="KAK4589948.1"/>
    </source>
</evidence>
<dbReference type="PANTHER" id="PTHR21349:SF0">
    <property type="entry name" value="LARGE RIBOSOMAL SUBUNIT PROTEIN BL21M"/>
    <property type="match status" value="1"/>
</dbReference>
<gene>
    <name evidence="3" type="ORF">RGQ29_020500</name>
</gene>
<dbReference type="GO" id="GO:0005737">
    <property type="term" value="C:cytoplasm"/>
    <property type="evidence" value="ECO:0007669"/>
    <property type="project" value="UniProtKB-ARBA"/>
</dbReference>
<evidence type="ECO:0000313" key="4">
    <source>
        <dbReference type="Proteomes" id="UP001324115"/>
    </source>
</evidence>
<dbReference type="InterPro" id="IPR036164">
    <property type="entry name" value="bL21-like_sf"/>
</dbReference>
<comment type="caution">
    <text evidence="3">The sequence shown here is derived from an EMBL/GenBank/DDBJ whole genome shotgun (WGS) entry which is preliminary data.</text>
</comment>
<name>A0AAN7FAZ8_QUERU</name>
<protein>
    <recommendedName>
        <fullName evidence="2">Large ribosomal subunit protein bL21m</fullName>
    </recommendedName>
</protein>
<dbReference type="AlphaFoldDB" id="A0AAN7FAZ8"/>
<organism evidence="3 4">
    <name type="scientific">Quercus rubra</name>
    <name type="common">Northern red oak</name>
    <name type="synonym">Quercus borealis</name>
    <dbReference type="NCBI Taxonomy" id="3512"/>
    <lineage>
        <taxon>Eukaryota</taxon>
        <taxon>Viridiplantae</taxon>
        <taxon>Streptophyta</taxon>
        <taxon>Embryophyta</taxon>
        <taxon>Tracheophyta</taxon>
        <taxon>Spermatophyta</taxon>
        <taxon>Magnoliopsida</taxon>
        <taxon>eudicotyledons</taxon>
        <taxon>Gunneridae</taxon>
        <taxon>Pentapetalae</taxon>
        <taxon>rosids</taxon>
        <taxon>fabids</taxon>
        <taxon>Fagales</taxon>
        <taxon>Fagaceae</taxon>
        <taxon>Quercus</taxon>
    </lineage>
</organism>
<dbReference type="PANTHER" id="PTHR21349">
    <property type="entry name" value="50S RIBOSOMAL PROTEIN L21"/>
    <property type="match status" value="1"/>
</dbReference>
<dbReference type="GO" id="GO:0005840">
    <property type="term" value="C:ribosome"/>
    <property type="evidence" value="ECO:0007669"/>
    <property type="project" value="InterPro"/>
</dbReference>
<dbReference type="InterPro" id="IPR028909">
    <property type="entry name" value="bL21-like"/>
</dbReference>
<dbReference type="SUPFAM" id="SSF141091">
    <property type="entry name" value="L21p-like"/>
    <property type="match status" value="1"/>
</dbReference>
<evidence type="ECO:0000256" key="2">
    <source>
        <dbReference type="ARBA" id="ARBA00044129"/>
    </source>
</evidence>
<dbReference type="Proteomes" id="UP001324115">
    <property type="component" value="Unassembled WGS sequence"/>
</dbReference>
<accession>A0AAN7FAZ8</accession>
<comment type="similarity">
    <text evidence="1">Belongs to the bacterial ribosomal protein bL21 family.</text>
</comment>
<reference evidence="3 4" key="1">
    <citation type="journal article" date="2023" name="G3 (Bethesda)">
        <title>A haplotype-resolved chromosome-scale genome for Quercus rubra L. provides insights into the genetics of adaptive traits for red oak species.</title>
        <authorList>
            <person name="Kapoor B."/>
            <person name="Jenkins J."/>
            <person name="Schmutz J."/>
            <person name="Zhebentyayeva T."/>
            <person name="Kuelheim C."/>
            <person name="Coggeshall M."/>
            <person name="Heim C."/>
            <person name="Lasky J.R."/>
            <person name="Leites L."/>
            <person name="Islam-Faridi N."/>
            <person name="Romero-Severson J."/>
            <person name="DeLeo V.L."/>
            <person name="Lucas S.M."/>
            <person name="Lazic D."/>
            <person name="Gailing O."/>
            <person name="Carlson J."/>
            <person name="Staton M."/>
        </authorList>
    </citation>
    <scope>NUCLEOTIDE SEQUENCE [LARGE SCALE GENOMIC DNA]</scope>
    <source>
        <strain evidence="3">Pseudo-F2</strain>
    </source>
</reference>